<sequence>MGLGALLHHHHHDAGGAGTIDHPLMYEAMSAAGFLGARRAVYTRLATAVRPRPGDRILDVGCGTGYLTRVLSPVVGGRGRVTGVDPSPAMIQYAIRGAPANCGYLLGGGQSLPFPDGSFDAVTAVLVLHHIPADARPEALAEMYRVLRPGGRLLVVEFRPPAGRLAKLFPAVGGDPRDLLGALVPDAGFQVEAEGRLPYLLHHVRATRP</sequence>
<proteinExistence type="predicted"/>
<dbReference type="InterPro" id="IPR029063">
    <property type="entry name" value="SAM-dependent_MTases_sf"/>
</dbReference>
<dbReference type="EMBL" id="FNFB01000007">
    <property type="protein sequence ID" value="SDK34531.1"/>
    <property type="molecule type" value="Genomic_DNA"/>
</dbReference>
<dbReference type="PANTHER" id="PTHR42912">
    <property type="entry name" value="METHYLTRANSFERASE"/>
    <property type="match status" value="1"/>
</dbReference>
<dbReference type="InterPro" id="IPR050508">
    <property type="entry name" value="Methyltransf_Superfamily"/>
</dbReference>
<keyword evidence="2" id="KW-0808">Transferase</keyword>
<dbReference type="STRING" id="683260.SAMN05421874_10719"/>
<protein>
    <submittedName>
        <fullName evidence="2">Methyltransferase domain-containing protein</fullName>
    </submittedName>
</protein>
<dbReference type="AlphaFoldDB" id="A0A1G9B4R6"/>
<dbReference type="GO" id="GO:0032259">
    <property type="term" value="P:methylation"/>
    <property type="evidence" value="ECO:0007669"/>
    <property type="project" value="UniProtKB-KW"/>
</dbReference>
<evidence type="ECO:0000313" key="2">
    <source>
        <dbReference type="EMBL" id="SDK34531.1"/>
    </source>
</evidence>
<dbReference type="InterPro" id="IPR013216">
    <property type="entry name" value="Methyltransf_11"/>
</dbReference>
<feature type="domain" description="Methyltransferase type 11" evidence="1">
    <location>
        <begin position="58"/>
        <end position="155"/>
    </location>
</feature>
<dbReference type="Gene3D" id="3.40.50.150">
    <property type="entry name" value="Vaccinia Virus protein VP39"/>
    <property type="match status" value="1"/>
</dbReference>
<dbReference type="CDD" id="cd02440">
    <property type="entry name" value="AdoMet_MTases"/>
    <property type="match status" value="1"/>
</dbReference>
<accession>A0A1G9B4R6</accession>
<name>A0A1G9B4R6_9ACTN</name>
<evidence type="ECO:0000259" key="1">
    <source>
        <dbReference type="Pfam" id="PF08241"/>
    </source>
</evidence>
<keyword evidence="2" id="KW-0489">Methyltransferase</keyword>
<organism evidence="2 3">
    <name type="scientific">Nonomuraea maritima</name>
    <dbReference type="NCBI Taxonomy" id="683260"/>
    <lineage>
        <taxon>Bacteria</taxon>
        <taxon>Bacillati</taxon>
        <taxon>Actinomycetota</taxon>
        <taxon>Actinomycetes</taxon>
        <taxon>Streptosporangiales</taxon>
        <taxon>Streptosporangiaceae</taxon>
        <taxon>Nonomuraea</taxon>
    </lineage>
</organism>
<dbReference type="Pfam" id="PF08241">
    <property type="entry name" value="Methyltransf_11"/>
    <property type="match status" value="1"/>
</dbReference>
<dbReference type="SUPFAM" id="SSF53335">
    <property type="entry name" value="S-adenosyl-L-methionine-dependent methyltransferases"/>
    <property type="match status" value="1"/>
</dbReference>
<gene>
    <name evidence="2" type="ORF">SAMN05421874_10719</name>
</gene>
<reference evidence="2 3" key="1">
    <citation type="submission" date="2016-10" db="EMBL/GenBank/DDBJ databases">
        <authorList>
            <person name="de Groot N.N."/>
        </authorList>
    </citation>
    <scope>NUCLEOTIDE SEQUENCE [LARGE SCALE GENOMIC DNA]</scope>
    <source>
        <strain evidence="2 3">CGMCC 4.5681</strain>
    </source>
</reference>
<evidence type="ECO:0000313" key="3">
    <source>
        <dbReference type="Proteomes" id="UP000198683"/>
    </source>
</evidence>
<dbReference type="GO" id="GO:0008757">
    <property type="term" value="F:S-adenosylmethionine-dependent methyltransferase activity"/>
    <property type="evidence" value="ECO:0007669"/>
    <property type="project" value="InterPro"/>
</dbReference>
<keyword evidence="3" id="KW-1185">Reference proteome</keyword>
<dbReference type="Proteomes" id="UP000198683">
    <property type="component" value="Unassembled WGS sequence"/>
</dbReference>